<comment type="cofactor">
    <cofactor evidence="1">
        <name>Mg(2+)</name>
        <dbReference type="ChEBI" id="CHEBI:18420"/>
    </cofactor>
</comment>
<protein>
    <submittedName>
        <fullName evidence="7">Ribonuclease G</fullName>
    </submittedName>
</protein>
<dbReference type="InterPro" id="IPR003029">
    <property type="entry name" value="S1_domain"/>
</dbReference>
<evidence type="ECO:0000259" key="6">
    <source>
        <dbReference type="PROSITE" id="PS50126"/>
    </source>
</evidence>
<dbReference type="OrthoDB" id="9804278at2"/>
<dbReference type="eggNOG" id="COG1530">
    <property type="taxonomic scope" value="Bacteria"/>
</dbReference>
<evidence type="ECO:0000256" key="3">
    <source>
        <dbReference type="ARBA" id="ARBA00022801"/>
    </source>
</evidence>
<dbReference type="GO" id="GO:0006364">
    <property type="term" value="P:rRNA processing"/>
    <property type="evidence" value="ECO:0007669"/>
    <property type="project" value="TreeGrafter"/>
</dbReference>
<dbReference type="GO" id="GO:0016787">
    <property type="term" value="F:hydrolase activity"/>
    <property type="evidence" value="ECO:0007669"/>
    <property type="project" value="UniProtKB-KW"/>
</dbReference>
<feature type="domain" description="S1 motif" evidence="6">
    <location>
        <begin position="37"/>
        <end position="108"/>
    </location>
</feature>
<gene>
    <name evidence="7" type="ORF">SAMN04488695_101226</name>
</gene>
<dbReference type="GO" id="GO:0005737">
    <property type="term" value="C:cytoplasm"/>
    <property type="evidence" value="ECO:0007669"/>
    <property type="project" value="TreeGrafter"/>
</dbReference>
<keyword evidence="2" id="KW-0479">Metal-binding</keyword>
<keyword evidence="3" id="KW-0378">Hydrolase</keyword>
<dbReference type="InterPro" id="IPR004659">
    <property type="entry name" value="RNase_E/G"/>
</dbReference>
<dbReference type="PANTHER" id="PTHR30001">
    <property type="entry name" value="RIBONUCLEASE"/>
    <property type="match status" value="1"/>
</dbReference>
<organism evidence="7 8">
    <name type="scientific">Proteiniclasticum ruminis</name>
    <dbReference type="NCBI Taxonomy" id="398199"/>
    <lineage>
        <taxon>Bacteria</taxon>
        <taxon>Bacillati</taxon>
        <taxon>Bacillota</taxon>
        <taxon>Clostridia</taxon>
        <taxon>Eubacteriales</taxon>
        <taxon>Clostridiaceae</taxon>
        <taxon>Proteiniclasticum</taxon>
    </lineage>
</organism>
<dbReference type="STRING" id="398199.SAMN05421804_104196"/>
<evidence type="ECO:0000256" key="4">
    <source>
        <dbReference type="ARBA" id="ARBA00022842"/>
    </source>
</evidence>
<dbReference type="PANTHER" id="PTHR30001:SF0">
    <property type="entry name" value="RIBONUCLEASE G"/>
    <property type="match status" value="1"/>
</dbReference>
<evidence type="ECO:0000313" key="8">
    <source>
        <dbReference type="Proteomes" id="UP000181899"/>
    </source>
</evidence>
<dbReference type="EMBL" id="FOVK01000001">
    <property type="protein sequence ID" value="SFN30018.1"/>
    <property type="molecule type" value="Genomic_DNA"/>
</dbReference>
<keyword evidence="5" id="KW-0694">RNA-binding</keyword>
<dbReference type="SMART" id="SM00316">
    <property type="entry name" value="S1"/>
    <property type="match status" value="1"/>
</dbReference>
<dbReference type="SUPFAM" id="SSF50249">
    <property type="entry name" value="Nucleic acid-binding proteins"/>
    <property type="match status" value="1"/>
</dbReference>
<evidence type="ECO:0000313" key="7">
    <source>
        <dbReference type="EMBL" id="SFN30018.1"/>
    </source>
</evidence>
<dbReference type="GO" id="GO:0046872">
    <property type="term" value="F:metal ion binding"/>
    <property type="evidence" value="ECO:0007669"/>
    <property type="project" value="UniProtKB-KW"/>
</dbReference>
<evidence type="ECO:0000256" key="5">
    <source>
        <dbReference type="ARBA" id="ARBA00022884"/>
    </source>
</evidence>
<keyword evidence="4" id="KW-0460">Magnesium</keyword>
<sequence>MIELFIEDDVHRRIVLKDRGTVTEFYVEDTERSIQPGDLYLGIIKKKVKSLKSVFIDIGAKKNAYLYVQDFQRFQDYKEGLSVLVEVLKEEEGSKGTKVTDKISIGGKYVVLFPGKGLGFSKKLNRDLFLDTHGSFTAIEGYRILFREASMDASRKDIEEEISQINRSFEDVYKKSETGAGPLKLYGQSSVLSRILRDNFSKIQMIYVNSRNLQKELEDQYGIPSLLHKSERSLFDFYGIENELANLRNRKVYLKDGGNIVIEETEAMVVVDVNSAKHKGSQSKDDFVMEVNLQAAWEIARQIRLRNLSGIILIDFIDVKNDVQKSLLKEAVEKAFLEDPLFGKCYPITDLGLLQLTRKKKGAPVYSYLEEPCTFCKGVGTRLSFSYVMMRIKNELASKTEQIDIKDFHIQLHKHYEENVREDIDLFIQKIDSGQKRLYLEFKDFHQDYEVQPLVFKNQIQEMEKYLIS</sequence>
<dbReference type="PROSITE" id="PS50126">
    <property type="entry name" value="S1"/>
    <property type="match status" value="1"/>
</dbReference>
<dbReference type="Proteomes" id="UP000181899">
    <property type="component" value="Unassembled WGS sequence"/>
</dbReference>
<keyword evidence="8" id="KW-1185">Reference proteome</keyword>
<name>A0A1I4XVU4_9CLOT</name>
<dbReference type="GO" id="GO:0004540">
    <property type="term" value="F:RNA nuclease activity"/>
    <property type="evidence" value="ECO:0007669"/>
    <property type="project" value="InterPro"/>
</dbReference>
<dbReference type="Gene3D" id="2.40.50.140">
    <property type="entry name" value="Nucleic acid-binding proteins"/>
    <property type="match status" value="1"/>
</dbReference>
<dbReference type="InterPro" id="IPR019307">
    <property type="entry name" value="RNA-bd_AU-1/RNase_E/G"/>
</dbReference>
<accession>A0A1I4XVU4</accession>
<evidence type="ECO:0000256" key="2">
    <source>
        <dbReference type="ARBA" id="ARBA00022723"/>
    </source>
</evidence>
<evidence type="ECO:0000256" key="1">
    <source>
        <dbReference type="ARBA" id="ARBA00001946"/>
    </source>
</evidence>
<dbReference type="InterPro" id="IPR012340">
    <property type="entry name" value="NA-bd_OB-fold"/>
</dbReference>
<dbReference type="RefSeq" id="WP_074909227.1">
    <property type="nucleotide sequence ID" value="NZ_FOVK01000001.1"/>
</dbReference>
<proteinExistence type="predicted"/>
<dbReference type="AlphaFoldDB" id="A0A1I4XVU4"/>
<dbReference type="GO" id="GO:0003723">
    <property type="term" value="F:RNA binding"/>
    <property type="evidence" value="ECO:0007669"/>
    <property type="project" value="UniProtKB-KW"/>
</dbReference>
<dbReference type="Pfam" id="PF10150">
    <property type="entry name" value="RNase_E_G"/>
    <property type="match status" value="1"/>
</dbReference>
<reference evidence="7 8" key="1">
    <citation type="submission" date="2016-10" db="EMBL/GenBank/DDBJ databases">
        <authorList>
            <person name="de Groot N.N."/>
        </authorList>
    </citation>
    <scope>NUCLEOTIDE SEQUENCE [LARGE SCALE GENOMIC DNA]</scope>
    <source>
        <strain evidence="7 8">ML2</strain>
    </source>
</reference>